<dbReference type="Proteomes" id="UP000655044">
    <property type="component" value="Unassembled WGS sequence"/>
</dbReference>
<dbReference type="EMBL" id="BOOI01000060">
    <property type="protein sequence ID" value="GIH87464.1"/>
    <property type="molecule type" value="Genomic_DNA"/>
</dbReference>
<evidence type="ECO:0000313" key="3">
    <source>
        <dbReference type="Proteomes" id="UP000655044"/>
    </source>
</evidence>
<comment type="caution">
    <text evidence="2">The sequence shown here is derived from an EMBL/GenBank/DDBJ whole genome shotgun (WGS) entry which is preliminary data.</text>
</comment>
<feature type="region of interest" description="Disordered" evidence="1">
    <location>
        <begin position="47"/>
        <end position="95"/>
    </location>
</feature>
<feature type="compositionally biased region" description="Gly residues" evidence="1">
    <location>
        <begin position="85"/>
        <end position="95"/>
    </location>
</feature>
<name>A0A8J3S625_PLARO</name>
<gene>
    <name evidence="2" type="ORF">Pro02_58720</name>
</gene>
<accession>A0A8J3S625</accession>
<evidence type="ECO:0000256" key="1">
    <source>
        <dbReference type="SAM" id="MobiDB-lite"/>
    </source>
</evidence>
<evidence type="ECO:0000313" key="2">
    <source>
        <dbReference type="EMBL" id="GIH87464.1"/>
    </source>
</evidence>
<protein>
    <submittedName>
        <fullName evidence="2">Uncharacterized protein</fullName>
    </submittedName>
</protein>
<reference evidence="2" key="1">
    <citation type="submission" date="2021-01" db="EMBL/GenBank/DDBJ databases">
        <title>Whole genome shotgun sequence of Planobispora rosea NBRC 15558.</title>
        <authorList>
            <person name="Komaki H."/>
            <person name="Tamura T."/>
        </authorList>
    </citation>
    <scope>NUCLEOTIDE SEQUENCE</scope>
    <source>
        <strain evidence="2">NBRC 15558</strain>
    </source>
</reference>
<sequence length="95" mass="10574">MLDLAVRTAARDERPFLHMTEVHTGAIALWERVGKTRWIALPDHGRRKANRWHSVSTPRRIRISPKSTSEPGREMNGLPGSSRDPGGGGFSTDLC</sequence>
<keyword evidence="3" id="KW-1185">Reference proteome</keyword>
<dbReference type="AlphaFoldDB" id="A0A8J3S625"/>
<proteinExistence type="predicted"/>
<organism evidence="2 3">
    <name type="scientific">Planobispora rosea</name>
    <dbReference type="NCBI Taxonomy" id="35762"/>
    <lineage>
        <taxon>Bacteria</taxon>
        <taxon>Bacillati</taxon>
        <taxon>Actinomycetota</taxon>
        <taxon>Actinomycetes</taxon>
        <taxon>Streptosporangiales</taxon>
        <taxon>Streptosporangiaceae</taxon>
        <taxon>Planobispora</taxon>
    </lineage>
</organism>